<accession>A0A9D1S0F5</accession>
<name>A0A9D1S0F5_9CORY</name>
<evidence type="ECO:0000256" key="1">
    <source>
        <dbReference type="SAM" id="Phobius"/>
    </source>
</evidence>
<reference evidence="2" key="2">
    <citation type="submission" date="2021-04" db="EMBL/GenBank/DDBJ databases">
        <authorList>
            <person name="Gilroy R."/>
        </authorList>
    </citation>
    <scope>NUCLEOTIDE SEQUENCE</scope>
    <source>
        <strain evidence="2">4376</strain>
    </source>
</reference>
<keyword evidence="1" id="KW-0812">Transmembrane</keyword>
<evidence type="ECO:0000313" key="3">
    <source>
        <dbReference type="Proteomes" id="UP000824189"/>
    </source>
</evidence>
<protein>
    <submittedName>
        <fullName evidence="2">Uncharacterized protein</fullName>
    </submittedName>
</protein>
<evidence type="ECO:0000313" key="2">
    <source>
        <dbReference type="EMBL" id="HIW95996.1"/>
    </source>
</evidence>
<proteinExistence type="predicted"/>
<comment type="caution">
    <text evidence="2">The sequence shown here is derived from an EMBL/GenBank/DDBJ whole genome shotgun (WGS) entry which is preliminary data.</text>
</comment>
<keyword evidence="1" id="KW-0472">Membrane</keyword>
<keyword evidence="1" id="KW-1133">Transmembrane helix</keyword>
<dbReference type="EMBL" id="DXFZ01000072">
    <property type="protein sequence ID" value="HIW95996.1"/>
    <property type="molecule type" value="Genomic_DNA"/>
</dbReference>
<reference evidence="2" key="1">
    <citation type="journal article" date="2021" name="PeerJ">
        <title>Extensive microbial diversity within the chicken gut microbiome revealed by metagenomics and culture.</title>
        <authorList>
            <person name="Gilroy R."/>
            <person name="Ravi A."/>
            <person name="Getino M."/>
            <person name="Pursley I."/>
            <person name="Horton D.L."/>
            <person name="Alikhan N.F."/>
            <person name="Baker D."/>
            <person name="Gharbi K."/>
            <person name="Hall N."/>
            <person name="Watson M."/>
            <person name="Adriaenssens E.M."/>
            <person name="Foster-Nyarko E."/>
            <person name="Jarju S."/>
            <person name="Secka A."/>
            <person name="Antonio M."/>
            <person name="Oren A."/>
            <person name="Chaudhuri R.R."/>
            <person name="La Ragione R."/>
            <person name="Hildebrand F."/>
            <person name="Pallen M.J."/>
        </authorList>
    </citation>
    <scope>NUCLEOTIDE SEQUENCE</scope>
    <source>
        <strain evidence="2">4376</strain>
    </source>
</reference>
<dbReference type="Proteomes" id="UP000824189">
    <property type="component" value="Unassembled WGS sequence"/>
</dbReference>
<gene>
    <name evidence="2" type="ORF">H9867_05865</name>
</gene>
<organism evidence="2 3">
    <name type="scientific">Candidatus Corynebacterium gallistercoris</name>
    <dbReference type="NCBI Taxonomy" id="2838530"/>
    <lineage>
        <taxon>Bacteria</taxon>
        <taxon>Bacillati</taxon>
        <taxon>Actinomycetota</taxon>
        <taxon>Actinomycetes</taxon>
        <taxon>Mycobacteriales</taxon>
        <taxon>Corynebacteriaceae</taxon>
        <taxon>Corynebacterium</taxon>
    </lineage>
</organism>
<dbReference type="AlphaFoldDB" id="A0A9D1S0F5"/>
<feature type="transmembrane region" description="Helical" evidence="1">
    <location>
        <begin position="33"/>
        <end position="54"/>
    </location>
</feature>
<sequence length="80" mass="8282">MSFAARCALATALGAAILAAAIAGMLGVPVLSYLYPILLLVTLFVAGPGLIGLYRGEGRPGDYVIPRPKRRTRVAGKRAG</sequence>